<sequence>TRTAKLVIDIDLPSSTAFTDLTERLLATHAPADGTELADLLTRTSLDGTQPAHVRKIKHSLLKDTPECIIRQILLGALPADLRIPIAAVKEDDTEKLAIIVDLLVKMTETAHTSAATLHSRLPLKAK</sequence>
<reference evidence="1" key="2">
    <citation type="submission" date="2014-07" db="EMBL/GenBank/DDBJ databases">
        <authorList>
            <person name="Hull J."/>
        </authorList>
    </citation>
    <scope>NUCLEOTIDE SEQUENCE</scope>
</reference>
<dbReference type="EMBL" id="GBHO01023847">
    <property type="protein sequence ID" value="JAG19757.1"/>
    <property type="molecule type" value="Transcribed_RNA"/>
</dbReference>
<reference evidence="1" key="1">
    <citation type="journal article" date="2014" name="PLoS ONE">
        <title>Transcriptome-Based Identification of ABC Transporters in the Western Tarnished Plant Bug Lygus hesperus.</title>
        <authorList>
            <person name="Hull J.J."/>
            <person name="Chaney K."/>
            <person name="Geib S.M."/>
            <person name="Fabrick J.A."/>
            <person name="Brent C.S."/>
            <person name="Walsh D."/>
            <person name="Lavine L.C."/>
        </authorList>
    </citation>
    <scope>NUCLEOTIDE SEQUENCE</scope>
</reference>
<dbReference type="AlphaFoldDB" id="A0A0A9XG99"/>
<feature type="non-terminal residue" evidence="1">
    <location>
        <position position="1"/>
    </location>
</feature>
<name>A0A0A9XG99_LYGHE</name>
<protein>
    <submittedName>
        <fullName evidence="1">DNA repair protein recN</fullName>
    </submittedName>
</protein>
<feature type="non-terminal residue" evidence="1">
    <location>
        <position position="127"/>
    </location>
</feature>
<gene>
    <name evidence="1" type="primary">recN_1</name>
    <name evidence="1" type="ORF">CM83_104012</name>
</gene>
<organism evidence="1">
    <name type="scientific">Lygus hesperus</name>
    <name type="common">Western plant bug</name>
    <dbReference type="NCBI Taxonomy" id="30085"/>
    <lineage>
        <taxon>Eukaryota</taxon>
        <taxon>Metazoa</taxon>
        <taxon>Ecdysozoa</taxon>
        <taxon>Arthropoda</taxon>
        <taxon>Hexapoda</taxon>
        <taxon>Insecta</taxon>
        <taxon>Pterygota</taxon>
        <taxon>Neoptera</taxon>
        <taxon>Paraneoptera</taxon>
        <taxon>Hemiptera</taxon>
        <taxon>Heteroptera</taxon>
        <taxon>Panheteroptera</taxon>
        <taxon>Cimicomorpha</taxon>
        <taxon>Miridae</taxon>
        <taxon>Mirini</taxon>
        <taxon>Lygus</taxon>
    </lineage>
</organism>
<evidence type="ECO:0000313" key="1">
    <source>
        <dbReference type="EMBL" id="JAG19757.1"/>
    </source>
</evidence>
<accession>A0A0A9XG99</accession>
<proteinExistence type="predicted"/>